<accession>A0ABV9TLW5</accession>
<evidence type="ECO:0008006" key="5">
    <source>
        <dbReference type="Google" id="ProtNLM"/>
    </source>
</evidence>
<evidence type="ECO:0000313" key="3">
    <source>
        <dbReference type="EMBL" id="MFC4905086.1"/>
    </source>
</evidence>
<gene>
    <name evidence="3" type="ORF">ACFPCS_16070</name>
</gene>
<dbReference type="Proteomes" id="UP001595797">
    <property type="component" value="Unassembled WGS sequence"/>
</dbReference>
<keyword evidence="4" id="KW-1185">Reference proteome</keyword>
<evidence type="ECO:0000256" key="2">
    <source>
        <dbReference type="SAM" id="SignalP"/>
    </source>
</evidence>
<proteinExistence type="predicted"/>
<evidence type="ECO:0000313" key="4">
    <source>
        <dbReference type="Proteomes" id="UP001595797"/>
    </source>
</evidence>
<reference evidence="4" key="1">
    <citation type="journal article" date="2019" name="Int. J. Syst. Evol. Microbiol.">
        <title>The Global Catalogue of Microorganisms (GCM) 10K type strain sequencing project: providing services to taxonomists for standard genome sequencing and annotation.</title>
        <authorList>
            <consortium name="The Broad Institute Genomics Platform"/>
            <consortium name="The Broad Institute Genome Sequencing Center for Infectious Disease"/>
            <person name="Wu L."/>
            <person name="Ma J."/>
        </authorList>
    </citation>
    <scope>NUCLEOTIDE SEQUENCE [LARGE SCALE GENOMIC DNA]</scope>
    <source>
        <strain evidence="4">CGMCC 4.6946</strain>
    </source>
</reference>
<organism evidence="3 4">
    <name type="scientific">Kocuria oceani</name>
    <dbReference type="NCBI Taxonomy" id="988827"/>
    <lineage>
        <taxon>Bacteria</taxon>
        <taxon>Bacillati</taxon>
        <taxon>Actinomycetota</taxon>
        <taxon>Actinomycetes</taxon>
        <taxon>Micrococcales</taxon>
        <taxon>Micrococcaceae</taxon>
        <taxon>Kocuria</taxon>
    </lineage>
</organism>
<sequence length="159" mass="16340">MTSRTFTAVTATTAMALAVTACGSSPEPESPPAPDLTSWTDSTLPVPAEGGFSMANVAAPDGTHSSGSTPDVEPGWYAITMACELTESESAFEDRSAHIVLSGESGNYGGGDCPRFPVTTTTYVGIPDEPAPETFSVEVLADGQELYWGVSASPTTAPE</sequence>
<feature type="chain" id="PRO_5047146394" description="Lipoprotein" evidence="2">
    <location>
        <begin position="22"/>
        <end position="159"/>
    </location>
</feature>
<dbReference type="PROSITE" id="PS51257">
    <property type="entry name" value="PROKAR_LIPOPROTEIN"/>
    <property type="match status" value="1"/>
</dbReference>
<keyword evidence="2" id="KW-0732">Signal</keyword>
<feature type="region of interest" description="Disordered" evidence="1">
    <location>
        <begin position="22"/>
        <end position="71"/>
    </location>
</feature>
<dbReference type="RefSeq" id="WP_272027777.1">
    <property type="nucleotide sequence ID" value="NZ_JARAMH010000008.1"/>
</dbReference>
<dbReference type="EMBL" id="JBHSIW010000024">
    <property type="protein sequence ID" value="MFC4905086.1"/>
    <property type="molecule type" value="Genomic_DNA"/>
</dbReference>
<comment type="caution">
    <text evidence="3">The sequence shown here is derived from an EMBL/GenBank/DDBJ whole genome shotgun (WGS) entry which is preliminary data.</text>
</comment>
<protein>
    <recommendedName>
        <fullName evidence="5">Lipoprotein</fullName>
    </recommendedName>
</protein>
<name>A0ABV9TLW5_9MICC</name>
<feature type="signal peptide" evidence="2">
    <location>
        <begin position="1"/>
        <end position="21"/>
    </location>
</feature>
<evidence type="ECO:0000256" key="1">
    <source>
        <dbReference type="SAM" id="MobiDB-lite"/>
    </source>
</evidence>